<evidence type="ECO:0000256" key="1">
    <source>
        <dbReference type="ARBA" id="ARBA00004613"/>
    </source>
</evidence>
<dbReference type="Proteomes" id="UP000660265">
    <property type="component" value="Unassembled WGS sequence"/>
</dbReference>
<reference evidence="6" key="1">
    <citation type="journal article" date="2019" name="Int. J. Syst. Evol. Microbiol.">
        <title>The Global Catalogue of Microorganisms (GCM) 10K type strain sequencing project: providing services to taxonomists for standard genome sequencing and annotation.</title>
        <authorList>
            <consortium name="The Broad Institute Genomics Platform"/>
            <consortium name="The Broad Institute Genome Sequencing Center for Infectious Disease"/>
            <person name="Wu L."/>
            <person name="Ma J."/>
        </authorList>
    </citation>
    <scope>NUCLEOTIDE SEQUENCE [LARGE SCALE GENOMIC DNA]</scope>
    <source>
        <strain evidence="6">CGMCC 4.7275</strain>
    </source>
</reference>
<protein>
    <recommendedName>
        <fullName evidence="4">NodB homology domain-containing protein</fullName>
    </recommendedName>
</protein>
<evidence type="ECO:0000259" key="4">
    <source>
        <dbReference type="PROSITE" id="PS51677"/>
    </source>
</evidence>
<comment type="subcellular location">
    <subcellularLocation>
        <location evidence="1">Secreted</location>
    </subcellularLocation>
</comment>
<proteinExistence type="predicted"/>
<dbReference type="Gene3D" id="3.20.20.370">
    <property type="entry name" value="Glycoside hydrolase/deacetylase"/>
    <property type="match status" value="1"/>
</dbReference>
<evidence type="ECO:0000256" key="2">
    <source>
        <dbReference type="ARBA" id="ARBA00022729"/>
    </source>
</evidence>
<gene>
    <name evidence="5" type="ORF">GCM10011583_57520</name>
</gene>
<dbReference type="InterPro" id="IPR002509">
    <property type="entry name" value="NODB_dom"/>
</dbReference>
<dbReference type="EMBL" id="BMMV01000022">
    <property type="protein sequence ID" value="GGK18143.1"/>
    <property type="molecule type" value="Genomic_DNA"/>
</dbReference>
<sequence>MSMGMGDGAPPRPGPGPREPVPILMYHAIAHRPAPSVHALSVSPDAFAEQLALLGERGFTPLTTAALAAVWRGGGRLPERPVLITFDDGYEGVHRYALPVLAEHGFAATLFVSTGWLRGRYDEGGALDTMLDWDQVRQLAAAGVEIGGHSHTHPQLDQLDDARLGHEAVRCREIVAAELGAEPVSFAYPYGYSTRRVRRAVRAAGFTQSLAVGNGLARRGQGPYALKRVTVRRSTDIGEFGRLVDGRSVGRAFARDRALTKAYAMVRGARRAARVIGGG</sequence>
<dbReference type="CDD" id="cd10918">
    <property type="entry name" value="CE4_NodB_like_5s_6s"/>
    <property type="match status" value="1"/>
</dbReference>
<accession>A0ABQ2EP34</accession>
<organism evidence="5 6">
    <name type="scientific">Streptomyces camponoticapitis</name>
    <dbReference type="NCBI Taxonomy" id="1616125"/>
    <lineage>
        <taxon>Bacteria</taxon>
        <taxon>Bacillati</taxon>
        <taxon>Actinomycetota</taxon>
        <taxon>Actinomycetes</taxon>
        <taxon>Kitasatosporales</taxon>
        <taxon>Streptomycetaceae</taxon>
        <taxon>Streptomyces</taxon>
    </lineage>
</organism>
<dbReference type="PANTHER" id="PTHR34216:SF3">
    <property type="entry name" value="POLY-BETA-1,6-N-ACETYL-D-GLUCOSAMINE N-DEACETYLASE"/>
    <property type="match status" value="1"/>
</dbReference>
<evidence type="ECO:0000313" key="6">
    <source>
        <dbReference type="Proteomes" id="UP000660265"/>
    </source>
</evidence>
<evidence type="ECO:0000313" key="5">
    <source>
        <dbReference type="EMBL" id="GGK18143.1"/>
    </source>
</evidence>
<dbReference type="PROSITE" id="PS51677">
    <property type="entry name" value="NODB"/>
    <property type="match status" value="1"/>
</dbReference>
<dbReference type="InterPro" id="IPR051398">
    <property type="entry name" value="Polysacch_Deacetylase"/>
</dbReference>
<keyword evidence="2" id="KW-0732">Signal</keyword>
<dbReference type="RefSeq" id="WP_229701191.1">
    <property type="nucleotide sequence ID" value="NZ_BMMV01000022.1"/>
</dbReference>
<keyword evidence="6" id="KW-1185">Reference proteome</keyword>
<dbReference type="PANTHER" id="PTHR34216">
    <property type="match status" value="1"/>
</dbReference>
<feature type="region of interest" description="Disordered" evidence="3">
    <location>
        <begin position="1"/>
        <end position="20"/>
    </location>
</feature>
<feature type="compositionally biased region" description="Pro residues" evidence="3">
    <location>
        <begin position="10"/>
        <end position="20"/>
    </location>
</feature>
<dbReference type="InterPro" id="IPR011330">
    <property type="entry name" value="Glyco_hydro/deAcase_b/a-brl"/>
</dbReference>
<name>A0ABQ2EP34_9ACTN</name>
<comment type="caution">
    <text evidence="5">The sequence shown here is derived from an EMBL/GenBank/DDBJ whole genome shotgun (WGS) entry which is preliminary data.</text>
</comment>
<dbReference type="Pfam" id="PF01522">
    <property type="entry name" value="Polysacc_deac_1"/>
    <property type="match status" value="1"/>
</dbReference>
<evidence type="ECO:0000256" key="3">
    <source>
        <dbReference type="SAM" id="MobiDB-lite"/>
    </source>
</evidence>
<dbReference type="SUPFAM" id="SSF88713">
    <property type="entry name" value="Glycoside hydrolase/deacetylase"/>
    <property type="match status" value="1"/>
</dbReference>
<feature type="domain" description="NodB homology" evidence="4">
    <location>
        <begin position="80"/>
        <end position="279"/>
    </location>
</feature>